<dbReference type="OrthoDB" id="3269308at2759"/>
<keyword evidence="3" id="KW-1185">Reference proteome</keyword>
<evidence type="ECO:0000313" key="1">
    <source>
        <dbReference type="EMBL" id="OJT05132.1"/>
    </source>
</evidence>
<organism evidence="1 3">
    <name type="scientific">Trametes pubescens</name>
    <name type="common">White-rot fungus</name>
    <dbReference type="NCBI Taxonomy" id="154538"/>
    <lineage>
        <taxon>Eukaryota</taxon>
        <taxon>Fungi</taxon>
        <taxon>Dikarya</taxon>
        <taxon>Basidiomycota</taxon>
        <taxon>Agaricomycotina</taxon>
        <taxon>Agaricomycetes</taxon>
        <taxon>Polyporales</taxon>
        <taxon>Polyporaceae</taxon>
        <taxon>Trametes</taxon>
    </lineage>
</organism>
<dbReference type="Proteomes" id="UP000184267">
    <property type="component" value="Unassembled WGS sequence"/>
</dbReference>
<dbReference type="EMBL" id="MNAD01001474">
    <property type="protein sequence ID" value="OJT05289.1"/>
    <property type="molecule type" value="Genomic_DNA"/>
</dbReference>
<reference evidence="1 3" key="1">
    <citation type="submission" date="2016-10" db="EMBL/GenBank/DDBJ databases">
        <title>Genome sequence of the basidiomycete white-rot fungus Trametes pubescens.</title>
        <authorList>
            <person name="Makela M.R."/>
            <person name="Granchi Z."/>
            <person name="Peng M."/>
            <person name="De Vries R.P."/>
            <person name="Grigoriev I."/>
            <person name="Riley R."/>
            <person name="Hilden K."/>
        </authorList>
    </citation>
    <scope>NUCLEOTIDE SEQUENCE [LARGE SCALE GENOMIC DNA]</scope>
    <source>
        <strain evidence="1 3">FBCC735</strain>
    </source>
</reference>
<accession>A0A1M2VC07</accession>
<dbReference type="EMBL" id="MNAD01001485">
    <property type="protein sequence ID" value="OJT05132.1"/>
    <property type="molecule type" value="Genomic_DNA"/>
</dbReference>
<protein>
    <submittedName>
        <fullName evidence="1">Uncharacterized protein</fullName>
    </submittedName>
</protein>
<evidence type="ECO:0000313" key="3">
    <source>
        <dbReference type="Proteomes" id="UP000184267"/>
    </source>
</evidence>
<proteinExistence type="predicted"/>
<comment type="caution">
    <text evidence="1">The sequence shown here is derived from an EMBL/GenBank/DDBJ whole genome shotgun (WGS) entry which is preliminary data.</text>
</comment>
<name>A0A1M2VC07_TRAPU</name>
<gene>
    <name evidence="2" type="ORF">TRAPUB_3953</name>
    <name evidence="1" type="ORF">TRAPUB_4093</name>
</gene>
<dbReference type="AlphaFoldDB" id="A0A1M2VC07"/>
<feature type="non-terminal residue" evidence="1">
    <location>
        <position position="1"/>
    </location>
</feature>
<evidence type="ECO:0000313" key="2">
    <source>
        <dbReference type="EMBL" id="OJT05289.1"/>
    </source>
</evidence>
<sequence>PQQAASAVVGIGGHSVAVAPIVPAVAHMPTALPHAQQAAPAVVGIAPPPPVPQTQNTSLTAHPHVYNVSEVPNELVE</sequence>